<name>A0A642UY39_9ASCO</name>
<gene>
    <name evidence="1" type="ORF">TRICI_004919</name>
</gene>
<proteinExistence type="predicted"/>
<comment type="caution">
    <text evidence="1">The sequence shown here is derived from an EMBL/GenBank/DDBJ whole genome shotgun (WGS) entry which is preliminary data.</text>
</comment>
<dbReference type="AlphaFoldDB" id="A0A642UY39"/>
<evidence type="ECO:0000313" key="2">
    <source>
        <dbReference type="Proteomes" id="UP000761534"/>
    </source>
</evidence>
<keyword evidence="2" id="KW-1185">Reference proteome</keyword>
<dbReference type="EMBL" id="SWFS01000376">
    <property type="protein sequence ID" value="KAA8907628.1"/>
    <property type="molecule type" value="Genomic_DNA"/>
</dbReference>
<reference evidence="1" key="1">
    <citation type="journal article" date="2019" name="G3 (Bethesda)">
        <title>Genome Assemblies of Two Rare Opportunistic Yeast Pathogens: Diutina rugosa (syn. Candida rugosa) and Trichomonascus ciferrii (syn. Candida ciferrii).</title>
        <authorList>
            <person name="Mixao V."/>
            <person name="Saus E."/>
            <person name="Hansen A.P."/>
            <person name="Lass-Florl C."/>
            <person name="Gabaldon T."/>
        </authorList>
    </citation>
    <scope>NUCLEOTIDE SEQUENCE</scope>
    <source>
        <strain evidence="1">CBS 4856</strain>
    </source>
</reference>
<evidence type="ECO:0000313" key="1">
    <source>
        <dbReference type="EMBL" id="KAA8907628.1"/>
    </source>
</evidence>
<sequence length="223" mass="23143">MTECVSLASVDRTNALFVDCAPIDGLRARCPPTPAPVGTNDEPCRGEGEVTLAGLLEPRPKENAFLSLAEKDFLDELDSSVSSDVLLLLVTNDGLDDESGDCAGRLTLENAAGDDAVDVLDILRSFNAGAAGGGTTGGAMCAGGGGGGGMKLDAVFGDDDEELFSFILRQEFSDVDEYDANECLLTSDGNTNGGGVAFVALPLPPPDEEIDVFVADLDRTLLY</sequence>
<organism evidence="1 2">
    <name type="scientific">Trichomonascus ciferrii</name>
    <dbReference type="NCBI Taxonomy" id="44093"/>
    <lineage>
        <taxon>Eukaryota</taxon>
        <taxon>Fungi</taxon>
        <taxon>Dikarya</taxon>
        <taxon>Ascomycota</taxon>
        <taxon>Saccharomycotina</taxon>
        <taxon>Dipodascomycetes</taxon>
        <taxon>Dipodascales</taxon>
        <taxon>Trichomonascaceae</taxon>
        <taxon>Trichomonascus</taxon>
        <taxon>Trichomonascus ciferrii complex</taxon>
    </lineage>
</organism>
<dbReference type="VEuPathDB" id="FungiDB:TRICI_004919"/>
<protein>
    <submittedName>
        <fullName evidence="1">Uncharacterized protein</fullName>
    </submittedName>
</protein>
<dbReference type="Proteomes" id="UP000761534">
    <property type="component" value="Unassembled WGS sequence"/>
</dbReference>
<accession>A0A642UY39</accession>